<gene>
    <name evidence="6" type="primary">rdgC</name>
    <name evidence="7" type="ORF">JQU52_04730</name>
</gene>
<dbReference type="KEGG" id="ptes:JQU52_04730"/>
<protein>
    <recommendedName>
        <fullName evidence="3 6">Recombination-associated protein RdgC</fullName>
    </recommendedName>
</protein>
<comment type="similarity">
    <text evidence="2 6">Belongs to the RdgC family.</text>
</comment>
<dbReference type="Pfam" id="PF04381">
    <property type="entry name" value="RdgC"/>
    <property type="match status" value="1"/>
</dbReference>
<dbReference type="GO" id="GO:0006310">
    <property type="term" value="P:DNA recombination"/>
    <property type="evidence" value="ECO:0007669"/>
    <property type="project" value="UniProtKB-UniRule"/>
</dbReference>
<proteinExistence type="inferred from homology"/>
<reference evidence="7" key="1">
    <citation type="submission" date="2021-02" db="EMBL/GenBank/DDBJ databases">
        <title>Neisseriaceae sp. 26B isolated from the cloaca of a Common Toad-headed Turtle (Mesoclemmys nasuta).</title>
        <authorList>
            <person name="Spergser J."/>
            <person name="Busse H.-J."/>
        </authorList>
    </citation>
    <scope>NUCLEOTIDE SEQUENCE</scope>
    <source>
        <strain evidence="7">26B</strain>
    </source>
</reference>
<accession>A0A892ZNS6</accession>
<dbReference type="GO" id="GO:0005737">
    <property type="term" value="C:cytoplasm"/>
    <property type="evidence" value="ECO:0007669"/>
    <property type="project" value="UniProtKB-UniRule"/>
</dbReference>
<comment type="function">
    <text evidence="6">May be involved in recombination.</text>
</comment>
<dbReference type="EMBL" id="CP069798">
    <property type="protein sequence ID" value="QRQ83274.1"/>
    <property type="molecule type" value="Genomic_DNA"/>
</dbReference>
<keyword evidence="5 6" id="KW-0233">DNA recombination</keyword>
<dbReference type="GO" id="GO:0009295">
    <property type="term" value="C:nucleoid"/>
    <property type="evidence" value="ECO:0007669"/>
    <property type="project" value="UniProtKB-SubCell"/>
</dbReference>
<organism evidence="7 8">
    <name type="scientific">Paralysiella testudinis</name>
    <dbReference type="NCBI Taxonomy" id="2809020"/>
    <lineage>
        <taxon>Bacteria</taxon>
        <taxon>Pseudomonadati</taxon>
        <taxon>Pseudomonadota</taxon>
        <taxon>Betaproteobacteria</taxon>
        <taxon>Neisseriales</taxon>
        <taxon>Neisseriaceae</taxon>
        <taxon>Paralysiella</taxon>
    </lineage>
</organism>
<evidence type="ECO:0000256" key="2">
    <source>
        <dbReference type="ARBA" id="ARBA00008657"/>
    </source>
</evidence>
<evidence type="ECO:0000256" key="6">
    <source>
        <dbReference type="HAMAP-Rule" id="MF_00194"/>
    </source>
</evidence>
<evidence type="ECO:0000256" key="4">
    <source>
        <dbReference type="ARBA" id="ARBA00022490"/>
    </source>
</evidence>
<evidence type="ECO:0000256" key="5">
    <source>
        <dbReference type="ARBA" id="ARBA00023172"/>
    </source>
</evidence>
<dbReference type="NCBIfam" id="NF001464">
    <property type="entry name" value="PRK00321.1-5"/>
    <property type="match status" value="1"/>
</dbReference>
<keyword evidence="4 6" id="KW-0963">Cytoplasm</keyword>
<evidence type="ECO:0000313" key="8">
    <source>
        <dbReference type="Proteomes" id="UP000653156"/>
    </source>
</evidence>
<evidence type="ECO:0000256" key="3">
    <source>
        <dbReference type="ARBA" id="ARBA00022296"/>
    </source>
</evidence>
<evidence type="ECO:0000313" key="7">
    <source>
        <dbReference type="EMBL" id="QRQ83274.1"/>
    </source>
</evidence>
<keyword evidence="8" id="KW-1185">Reference proteome</keyword>
<dbReference type="InterPro" id="IPR007476">
    <property type="entry name" value="RdgC"/>
</dbReference>
<evidence type="ECO:0000256" key="1">
    <source>
        <dbReference type="ARBA" id="ARBA00004453"/>
    </source>
</evidence>
<dbReference type="PANTHER" id="PTHR38103">
    <property type="entry name" value="RECOMBINATION-ASSOCIATED PROTEIN RDGC"/>
    <property type="match status" value="1"/>
</dbReference>
<comment type="subcellular location">
    <subcellularLocation>
        <location evidence="1 6">Cytoplasm</location>
        <location evidence="1 6">Nucleoid</location>
    </subcellularLocation>
</comment>
<dbReference type="PANTHER" id="PTHR38103:SF1">
    <property type="entry name" value="RECOMBINATION-ASSOCIATED PROTEIN RDGC"/>
    <property type="match status" value="1"/>
</dbReference>
<dbReference type="AlphaFoldDB" id="A0A892ZNS6"/>
<dbReference type="RefSeq" id="WP_230340524.1">
    <property type="nucleotide sequence ID" value="NZ_CP069798.1"/>
</dbReference>
<dbReference type="Proteomes" id="UP000653156">
    <property type="component" value="Chromosome"/>
</dbReference>
<name>A0A892ZNS6_9NEIS</name>
<dbReference type="HAMAP" id="MF_00194">
    <property type="entry name" value="RdgC"/>
    <property type="match status" value="1"/>
</dbReference>
<sequence length="300" mass="33110">MWFKQLSIYPLNKAQLPTLETLADKLAAAEFAPCMGLDWDSVGFAAPASFQPQEMVFAAQNTWRVALKKEEKVLPAAVVRDILDDKVQEIQNAEGRNVGRKEKQELKDNITDDLLPRAFTKSSRTEAVFDTDHGLLLVNNANANKAEALLTKLREALGGLEARLPRTNQSPGSLMTDWLLRGAGEGGFELDSDCELKGLGDAAATVRMSKQDLSAEEVINHVKNGKIVTQLGLCWQERVRFVLTQDFTLKRIQFLDVLQEEAASHGDDMASLMFASQILMSEALSTLIAELVLHLGGWAE</sequence>